<protein>
    <submittedName>
        <fullName evidence="1">Uncharacterized protein</fullName>
    </submittedName>
</protein>
<name>A0ACC2RY22_9FUNG</name>
<accession>A0ACC2RY22</accession>
<keyword evidence="2" id="KW-1185">Reference proteome</keyword>
<evidence type="ECO:0000313" key="1">
    <source>
        <dbReference type="EMBL" id="KAJ9054975.1"/>
    </source>
</evidence>
<dbReference type="EMBL" id="QTSX02006417">
    <property type="protein sequence ID" value="KAJ9054975.1"/>
    <property type="molecule type" value="Genomic_DNA"/>
</dbReference>
<gene>
    <name evidence="1" type="ORF">DSO57_1008861</name>
</gene>
<sequence length="114" mass="12335">MSPLQLEGAPKEKWELQPGKPTQSVHPLCGPGPPGFGGVLPARRPLFLTAWENHPDSGLKVGHGVLQDDPEMYAHLKPTKRARTEDKELPTQLLAPRMANPAKAAGKEKTCKGT</sequence>
<dbReference type="Proteomes" id="UP001165960">
    <property type="component" value="Unassembled WGS sequence"/>
</dbReference>
<organism evidence="1 2">
    <name type="scientific">Entomophthora muscae</name>
    <dbReference type="NCBI Taxonomy" id="34485"/>
    <lineage>
        <taxon>Eukaryota</taxon>
        <taxon>Fungi</taxon>
        <taxon>Fungi incertae sedis</taxon>
        <taxon>Zoopagomycota</taxon>
        <taxon>Entomophthoromycotina</taxon>
        <taxon>Entomophthoromycetes</taxon>
        <taxon>Entomophthorales</taxon>
        <taxon>Entomophthoraceae</taxon>
        <taxon>Entomophthora</taxon>
    </lineage>
</organism>
<reference evidence="1" key="1">
    <citation type="submission" date="2022-04" db="EMBL/GenBank/DDBJ databases">
        <title>Genome of the entomopathogenic fungus Entomophthora muscae.</title>
        <authorList>
            <person name="Elya C."/>
            <person name="Lovett B.R."/>
            <person name="Lee E."/>
            <person name="Macias A.M."/>
            <person name="Hajek A.E."/>
            <person name="De Bivort B.L."/>
            <person name="Kasson M.T."/>
            <person name="De Fine Licht H.H."/>
            <person name="Stajich J.E."/>
        </authorList>
    </citation>
    <scope>NUCLEOTIDE SEQUENCE</scope>
    <source>
        <strain evidence="1">Berkeley</strain>
    </source>
</reference>
<evidence type="ECO:0000313" key="2">
    <source>
        <dbReference type="Proteomes" id="UP001165960"/>
    </source>
</evidence>
<proteinExistence type="predicted"/>
<comment type="caution">
    <text evidence="1">The sequence shown here is derived from an EMBL/GenBank/DDBJ whole genome shotgun (WGS) entry which is preliminary data.</text>
</comment>